<dbReference type="Gene3D" id="3.30.565.10">
    <property type="entry name" value="Histidine kinase-like ATPase, C-terminal domain"/>
    <property type="match status" value="1"/>
</dbReference>
<evidence type="ECO:0000313" key="3">
    <source>
        <dbReference type="EMBL" id="WNZ27154.1"/>
    </source>
</evidence>
<keyword evidence="1" id="KW-0812">Transmembrane</keyword>
<protein>
    <submittedName>
        <fullName evidence="3">CHASE2 domain-containing protein</fullName>
    </submittedName>
</protein>
<dbReference type="AlphaFoldDB" id="A0AA96WL54"/>
<dbReference type="SUPFAM" id="SSF55874">
    <property type="entry name" value="ATPase domain of HSP90 chaperone/DNA topoisomerase II/histidine kinase"/>
    <property type="match status" value="1"/>
</dbReference>
<dbReference type="InterPro" id="IPR036890">
    <property type="entry name" value="HATPase_C_sf"/>
</dbReference>
<dbReference type="EMBL" id="CP053587">
    <property type="protein sequence ID" value="WNZ27154.1"/>
    <property type="molecule type" value="Genomic_DNA"/>
</dbReference>
<dbReference type="SMART" id="SM01080">
    <property type="entry name" value="CHASE2"/>
    <property type="match status" value="1"/>
</dbReference>
<evidence type="ECO:0000259" key="2">
    <source>
        <dbReference type="SMART" id="SM01080"/>
    </source>
</evidence>
<dbReference type="InterPro" id="IPR007890">
    <property type="entry name" value="CHASE2"/>
</dbReference>
<name>A0AA96WL54_9CYAN</name>
<feature type="transmembrane region" description="Helical" evidence="1">
    <location>
        <begin position="359"/>
        <end position="382"/>
    </location>
</feature>
<keyword evidence="1" id="KW-1133">Transmembrane helix</keyword>
<feature type="domain" description="CHASE2" evidence="2">
    <location>
        <begin position="47"/>
        <end position="351"/>
    </location>
</feature>
<feature type="transmembrane region" description="Helical" evidence="1">
    <location>
        <begin position="21"/>
        <end position="44"/>
    </location>
</feature>
<organism evidence="3">
    <name type="scientific">Leptolyngbya sp. NK1-12</name>
    <dbReference type="NCBI Taxonomy" id="2547451"/>
    <lineage>
        <taxon>Bacteria</taxon>
        <taxon>Bacillati</taxon>
        <taxon>Cyanobacteriota</taxon>
        <taxon>Cyanophyceae</taxon>
        <taxon>Leptolyngbyales</taxon>
        <taxon>Leptolyngbyaceae</taxon>
        <taxon>Leptolyngbya group</taxon>
        <taxon>Leptolyngbya</taxon>
    </lineage>
</organism>
<feature type="transmembrane region" description="Helical" evidence="1">
    <location>
        <begin position="335"/>
        <end position="352"/>
    </location>
</feature>
<dbReference type="Pfam" id="PF05226">
    <property type="entry name" value="CHASE2"/>
    <property type="match status" value="1"/>
</dbReference>
<keyword evidence="1" id="KW-0472">Membrane</keyword>
<evidence type="ECO:0000256" key="1">
    <source>
        <dbReference type="SAM" id="Phobius"/>
    </source>
</evidence>
<gene>
    <name evidence="3" type="ORF">HJG54_30045</name>
</gene>
<sequence>MNRLLRNLRTRNLRKTLRQEWNVWRVGALPGLAIIVLITVGRLAGTLQYLELIALDYMLRFRPAEPTDERILIVGINEADIRQAQTYPIPDAQLAALIRQVQQYQPAAIGLDIFRDLPVEPGHAEFVQVLRSSNLIAIEKVLPDTSGLTINPPAYLPAEQIGFVDTVLDFDGYVRRNLLGTPNLQGEYKFSLTFRLAEKYLSQRGIPLSNGKRDPRAMRFGEIELTRFTANTGGYVGADANGNQVLINFRSGYQPFRTVSMAQILAGTVDASWIRDRVVLIGVMSLSEKDIVNSRALIGRNPNLVHGVEIQAHALSQILSGVLDGRPLLQVWPEGWEYAWIVLWGILGISLGRWLRAPFLILLGLGVTGVVLIGLCYGLLLLGWWVPVAPALLVLLANGAGLTAALFYRHEQNLKARIQERQLVIDQTFTAIHNGPLQTLAILLRTVQDQEPSQQFLYGELQKLNQELRTVCESVQQEAFSQENRFRISQETTLDLDSPLREILYAVYSDTVRRDLPNFKTLRLKLPTFDQMDDPHLTIDQKKGLCRFLQEALCNVGKHAQGVTRLEVICKQENGKNMIRVIDNGTAIDSTSMLENPALTARGRGTEQAESLARQLGGRFQRRSNSPHGVICELIWPIAKPRFWRF</sequence>
<accession>A0AA96WL54</accession>
<feature type="transmembrane region" description="Helical" evidence="1">
    <location>
        <begin position="388"/>
        <end position="408"/>
    </location>
</feature>
<proteinExistence type="predicted"/>
<reference evidence="3" key="1">
    <citation type="submission" date="2020-05" db="EMBL/GenBank/DDBJ databases">
        <authorList>
            <person name="Zhu T."/>
            <person name="Keshari N."/>
            <person name="Lu X."/>
        </authorList>
    </citation>
    <scope>NUCLEOTIDE SEQUENCE</scope>
    <source>
        <strain evidence="3">NK1-12</strain>
    </source>
</reference>